<dbReference type="Gene3D" id="3.90.1580.10">
    <property type="entry name" value="paralog of FGE (formylglycine-generating enzyme)"/>
    <property type="match status" value="1"/>
</dbReference>
<dbReference type="PANTHER" id="PTHR23150">
    <property type="entry name" value="SULFATASE MODIFYING FACTOR 1, 2"/>
    <property type="match status" value="1"/>
</dbReference>
<evidence type="ECO:0000259" key="2">
    <source>
        <dbReference type="Pfam" id="PF03781"/>
    </source>
</evidence>
<dbReference type="EMBL" id="PFBP01000030">
    <property type="protein sequence ID" value="PIT89823.1"/>
    <property type="molecule type" value="Genomic_DNA"/>
</dbReference>
<dbReference type="Pfam" id="PF03781">
    <property type="entry name" value="FGE-sulfatase"/>
    <property type="match status" value="1"/>
</dbReference>
<feature type="transmembrane region" description="Helical" evidence="1">
    <location>
        <begin position="20"/>
        <end position="39"/>
    </location>
</feature>
<keyword evidence="1" id="KW-0472">Membrane</keyword>
<sequence length="299" mass="33992">MIMRIKDWLKDKISNKKIALFTIVGLLIILVVFLLIYAYNSKKKASGISKPEDDMILIPAGNFIMGSTEKDAMAGYEKCTVEEGNDCLVEDYFAEYPQRDVYIDNFYIDKKEVSNEDYNKFAEQTKRQKPFYWDDSNLNSLAQSVVGISWNDAKAYCEWVNKRLPTEVEWEKAARGTDGRIWPWGNNWDTKNSNHGTGGLPGYDSSDGYEYTSPVGIYLADISPYGVLNMAGNVQEWVSGDFKAYSGNDKFLHKNFGRPFKVIRGGAYTYSEADDHTSSRSYDNPVINSNEDVGFRCAR</sequence>
<dbReference type="AlphaFoldDB" id="A0A2M6WAJ4"/>
<evidence type="ECO:0000313" key="4">
    <source>
        <dbReference type="Proteomes" id="UP000231464"/>
    </source>
</evidence>
<keyword evidence="1" id="KW-1133">Transmembrane helix</keyword>
<dbReference type="InterPro" id="IPR016187">
    <property type="entry name" value="CTDL_fold"/>
</dbReference>
<dbReference type="GO" id="GO:0120147">
    <property type="term" value="F:formylglycine-generating oxidase activity"/>
    <property type="evidence" value="ECO:0007669"/>
    <property type="project" value="TreeGrafter"/>
</dbReference>
<evidence type="ECO:0000313" key="3">
    <source>
        <dbReference type="EMBL" id="PIT89823.1"/>
    </source>
</evidence>
<reference evidence="4" key="1">
    <citation type="submission" date="2017-09" db="EMBL/GenBank/DDBJ databases">
        <title>Depth-based differentiation of microbial function through sediment-hosted aquifers and enrichment of novel symbionts in the deep terrestrial subsurface.</title>
        <authorList>
            <person name="Probst A.J."/>
            <person name="Ladd B."/>
            <person name="Jarett J.K."/>
            <person name="Geller-Mcgrath D.E."/>
            <person name="Sieber C.M.K."/>
            <person name="Emerson J.B."/>
            <person name="Anantharaman K."/>
            <person name="Thomas B.C."/>
            <person name="Malmstrom R."/>
            <person name="Stieglmeier M."/>
            <person name="Klingl A."/>
            <person name="Woyke T."/>
            <person name="Ryan C.M."/>
            <person name="Banfield J.F."/>
        </authorList>
    </citation>
    <scope>NUCLEOTIDE SEQUENCE [LARGE SCALE GENOMIC DNA]</scope>
</reference>
<proteinExistence type="predicted"/>
<keyword evidence="1" id="KW-0812">Transmembrane</keyword>
<evidence type="ECO:0000256" key="1">
    <source>
        <dbReference type="SAM" id="Phobius"/>
    </source>
</evidence>
<gene>
    <name evidence="3" type="ORF">COU23_01860</name>
</gene>
<accession>A0A2M6WAJ4</accession>
<protein>
    <recommendedName>
        <fullName evidence="2">Sulfatase-modifying factor enzyme-like domain-containing protein</fullName>
    </recommendedName>
</protein>
<dbReference type="Proteomes" id="UP000231464">
    <property type="component" value="Unassembled WGS sequence"/>
</dbReference>
<name>A0A2M6WAJ4_9BACT</name>
<dbReference type="SUPFAM" id="SSF56436">
    <property type="entry name" value="C-type lectin-like"/>
    <property type="match status" value="1"/>
</dbReference>
<dbReference type="InterPro" id="IPR051043">
    <property type="entry name" value="Sulfatase_Mod_Factor_Kinase"/>
</dbReference>
<organism evidence="3 4">
    <name type="scientific">Candidatus Kuenenbacteria bacterium CG10_big_fil_rev_8_21_14_0_10_36_11</name>
    <dbReference type="NCBI Taxonomy" id="1974618"/>
    <lineage>
        <taxon>Bacteria</taxon>
        <taxon>Candidatus Kueneniibacteriota</taxon>
    </lineage>
</organism>
<dbReference type="InterPro" id="IPR005532">
    <property type="entry name" value="SUMF_dom"/>
</dbReference>
<dbReference type="InterPro" id="IPR042095">
    <property type="entry name" value="SUMF_sf"/>
</dbReference>
<feature type="domain" description="Sulfatase-modifying factor enzyme-like" evidence="2">
    <location>
        <begin position="52"/>
        <end position="299"/>
    </location>
</feature>
<dbReference type="PANTHER" id="PTHR23150:SF19">
    <property type="entry name" value="FORMYLGLYCINE-GENERATING ENZYME"/>
    <property type="match status" value="1"/>
</dbReference>
<comment type="caution">
    <text evidence="3">The sequence shown here is derived from an EMBL/GenBank/DDBJ whole genome shotgun (WGS) entry which is preliminary data.</text>
</comment>